<dbReference type="GO" id="GO:0006631">
    <property type="term" value="P:fatty acid metabolic process"/>
    <property type="evidence" value="ECO:0007669"/>
    <property type="project" value="TreeGrafter"/>
</dbReference>
<dbReference type="Proteomes" id="UP000280444">
    <property type="component" value="Unassembled WGS sequence"/>
</dbReference>
<organism evidence="5 6">
    <name type="scientific">Schaalia canis</name>
    <dbReference type="NCBI Taxonomy" id="100469"/>
    <lineage>
        <taxon>Bacteria</taxon>
        <taxon>Bacillati</taxon>
        <taxon>Actinomycetota</taxon>
        <taxon>Actinomycetes</taxon>
        <taxon>Actinomycetales</taxon>
        <taxon>Actinomycetaceae</taxon>
        <taxon>Schaalia</taxon>
    </lineage>
</organism>
<accession>A0A3P1SGB4</accession>
<keyword evidence="6" id="KW-1185">Reference proteome</keyword>
<comment type="similarity">
    <text evidence="1">Belongs to the ATP-dependent AMP-binding enzyme family.</text>
</comment>
<reference evidence="5 6" key="1">
    <citation type="submission" date="2018-11" db="EMBL/GenBank/DDBJ databases">
        <title>Genomes From Bacteria Associated with the Canine Oral Cavity: a Test Case for Automated Genome-Based Taxonomic Assignment.</title>
        <authorList>
            <person name="Coil D.A."/>
            <person name="Jospin G."/>
            <person name="Darling A.E."/>
            <person name="Wallis C."/>
            <person name="Davis I.J."/>
            <person name="Harris S."/>
            <person name="Eisen J.A."/>
            <person name="Holcombe L.J."/>
            <person name="O'Flynn C."/>
        </authorList>
    </citation>
    <scope>NUCLEOTIDE SEQUENCE [LARGE SCALE GENOMIC DNA]</scope>
    <source>
        <strain evidence="5 6">OH770</strain>
    </source>
</reference>
<evidence type="ECO:0000313" key="6">
    <source>
        <dbReference type="Proteomes" id="UP000280444"/>
    </source>
</evidence>
<dbReference type="EMBL" id="RQZF01000002">
    <property type="protein sequence ID" value="RRC95785.1"/>
    <property type="molecule type" value="Genomic_DNA"/>
</dbReference>
<dbReference type="AlphaFoldDB" id="A0A3P1SGB4"/>
<evidence type="ECO:0000256" key="1">
    <source>
        <dbReference type="ARBA" id="ARBA00006432"/>
    </source>
</evidence>
<dbReference type="Gene3D" id="3.30.300.30">
    <property type="match status" value="1"/>
</dbReference>
<gene>
    <name evidence="5" type="ORF">EII11_02620</name>
</gene>
<dbReference type="GO" id="GO:0031956">
    <property type="term" value="F:medium-chain fatty acid-CoA ligase activity"/>
    <property type="evidence" value="ECO:0007669"/>
    <property type="project" value="TreeGrafter"/>
</dbReference>
<dbReference type="InterPro" id="IPR000873">
    <property type="entry name" value="AMP-dep_synth/lig_dom"/>
</dbReference>
<comment type="caution">
    <text evidence="5">The sequence shown here is derived from an EMBL/GenBank/DDBJ whole genome shotgun (WGS) entry which is preliminary data.</text>
</comment>
<evidence type="ECO:0000259" key="3">
    <source>
        <dbReference type="Pfam" id="PF00501"/>
    </source>
</evidence>
<dbReference type="InterPro" id="IPR025110">
    <property type="entry name" value="AMP-bd_C"/>
</dbReference>
<dbReference type="Gene3D" id="3.40.50.12780">
    <property type="entry name" value="N-terminal domain of ligase-like"/>
    <property type="match status" value="1"/>
</dbReference>
<evidence type="ECO:0000259" key="4">
    <source>
        <dbReference type="Pfam" id="PF13193"/>
    </source>
</evidence>
<feature type="domain" description="AMP-dependent synthetase/ligase" evidence="3">
    <location>
        <begin position="34"/>
        <end position="281"/>
    </location>
</feature>
<dbReference type="PANTHER" id="PTHR43201">
    <property type="entry name" value="ACYL-COA SYNTHETASE"/>
    <property type="match status" value="1"/>
</dbReference>
<dbReference type="OrthoDB" id="9803968at2"/>
<protein>
    <submittedName>
        <fullName evidence="5">Acyl-CoA synthetase</fullName>
    </submittedName>
</protein>
<dbReference type="Pfam" id="PF13193">
    <property type="entry name" value="AMP-binding_C"/>
    <property type="match status" value="1"/>
</dbReference>
<dbReference type="PANTHER" id="PTHR43201:SF5">
    <property type="entry name" value="MEDIUM-CHAIN ACYL-COA LIGASE ACSF2, MITOCHONDRIAL"/>
    <property type="match status" value="1"/>
</dbReference>
<evidence type="ECO:0000313" key="5">
    <source>
        <dbReference type="EMBL" id="RRC95785.1"/>
    </source>
</evidence>
<proteinExistence type="inferred from homology"/>
<dbReference type="InterPro" id="IPR042099">
    <property type="entry name" value="ANL_N_sf"/>
</dbReference>
<dbReference type="RefSeq" id="WP_124868369.1">
    <property type="nucleotide sequence ID" value="NZ_RQZF01000002.1"/>
</dbReference>
<keyword evidence="2" id="KW-0436">Ligase</keyword>
<dbReference type="Pfam" id="PF00501">
    <property type="entry name" value="AMP-binding"/>
    <property type="match status" value="1"/>
</dbReference>
<feature type="domain" description="AMP-binding enzyme C-terminal" evidence="4">
    <location>
        <begin position="331"/>
        <end position="423"/>
    </location>
</feature>
<dbReference type="InterPro" id="IPR045851">
    <property type="entry name" value="AMP-bd_C_sf"/>
</dbReference>
<name>A0A3P1SGB4_9ACTO</name>
<dbReference type="SUPFAM" id="SSF56801">
    <property type="entry name" value="Acetyl-CoA synthetase-like"/>
    <property type="match status" value="1"/>
</dbReference>
<evidence type="ECO:0000256" key="2">
    <source>
        <dbReference type="ARBA" id="ARBA00022598"/>
    </source>
</evidence>
<sequence length="445" mass="46837">MSTRILLVPGGTAIGAVALAHAGIHKLVELYEERQADPEHPAPHTVVVIRSPERVPPSTLRTAAADPHSVFPELAERIAADPHFFDGIDLVIETSGSSTGTPHLVGISTEALLASAAATHAALDGPGIWILALPTHHIAGAQVLLRSTAHDFPPRIVDTSAGFTPAALLPAIRGATSQEGVPAYLSLVPAQLRECLHDDEVSAALATLSAVLVGGQGISPALLDAARERGIRVHTTYGMTETSGGCVYDGMPLDGVEVRLLEESGASRLAIRGPMLMTRYLDGDSPFVEIDGQRWLLTGDTGRIGEDGRVHVTGRADDVIVSGGLSISPREVEQALTHLPDIEDAWVGALPDEQWGHIVAALVVPSALPQVTGAHGEGPALAQPPSDQWCEALRRECAAHIDRHHVPRVIAVTDALPLAGSGKVDGREAARILNTLVERGLAWRK</sequence>